<dbReference type="EMBL" id="ML991815">
    <property type="protein sequence ID" value="KAF2232433.1"/>
    <property type="molecule type" value="Genomic_DNA"/>
</dbReference>
<keyword evidence="3" id="KW-1185">Reference proteome</keyword>
<sequence length="508" mass="57246">MKQKLRDSETPPFQAVPKSVEPNCVTLQDVLDEIDQELEIVDTAEKDPQSESVPETNREPSQTENVSPKSELLREGLIRSQPSAKASSSTLPNDISSLCFDDEPWFEGPLIDSPRGSLSGPSNQKRDVASKRIASKKSVGMSEKCSTEILELNGRDSNDEYDGPDRGPERLSHIKDESRSLEFLRKVHSTPQVKSIGSIHRTNAHKAKRAHSESENATMLQLAIRPADLPEKEDPIDELVVLFDNTSKGKTSDPRKVEELALRLRAKPSFLQAISSPNVHRPSQVRQRLNRSDVTGAPNGRGAVQSELEAFNRQAIQLGHPTVGQEDFQKFQTAWYRADPTGTRYIPKDALPRLVGELVFEGSSGMSIYEGKFTVSRIVADVLPKRTSCYATSAAELADTLTHNLKTLDVPRIRTRRKRLKFFFYEVLFLADPALGLNFSQVLRALLYYKDVTYFEDWKRSNKADIKWAIGAEGSVLLERFIRRRARLQRVEELASQEVLRGWMLTLY</sequence>
<feature type="compositionally biased region" description="Basic and acidic residues" evidence="1">
    <location>
        <begin position="153"/>
        <end position="173"/>
    </location>
</feature>
<proteinExistence type="predicted"/>
<evidence type="ECO:0000313" key="3">
    <source>
        <dbReference type="Proteomes" id="UP000800092"/>
    </source>
</evidence>
<dbReference type="Proteomes" id="UP000800092">
    <property type="component" value="Unassembled WGS sequence"/>
</dbReference>
<feature type="compositionally biased region" description="Polar residues" evidence="1">
    <location>
        <begin position="50"/>
        <end position="68"/>
    </location>
</feature>
<evidence type="ECO:0000313" key="2">
    <source>
        <dbReference type="EMBL" id="KAF2232433.1"/>
    </source>
</evidence>
<dbReference type="AlphaFoldDB" id="A0A6A6H4H8"/>
<name>A0A6A6H4H8_VIRVR</name>
<feature type="region of interest" description="Disordered" evidence="1">
    <location>
        <begin position="36"/>
        <end position="94"/>
    </location>
</feature>
<feature type="compositionally biased region" description="Polar residues" evidence="1">
    <location>
        <begin position="80"/>
        <end position="94"/>
    </location>
</feature>
<gene>
    <name evidence="2" type="ORF">EV356DRAFT_505170</name>
</gene>
<organism evidence="2 3">
    <name type="scientific">Viridothelium virens</name>
    <name type="common">Speckled blister lichen</name>
    <name type="synonym">Trypethelium virens</name>
    <dbReference type="NCBI Taxonomy" id="1048519"/>
    <lineage>
        <taxon>Eukaryota</taxon>
        <taxon>Fungi</taxon>
        <taxon>Dikarya</taxon>
        <taxon>Ascomycota</taxon>
        <taxon>Pezizomycotina</taxon>
        <taxon>Dothideomycetes</taxon>
        <taxon>Dothideomycetes incertae sedis</taxon>
        <taxon>Trypetheliales</taxon>
        <taxon>Trypetheliaceae</taxon>
        <taxon>Viridothelium</taxon>
    </lineage>
</organism>
<feature type="region of interest" description="Disordered" evidence="1">
    <location>
        <begin position="109"/>
        <end position="173"/>
    </location>
</feature>
<reference evidence="2" key="1">
    <citation type="journal article" date="2020" name="Stud. Mycol.">
        <title>101 Dothideomycetes genomes: a test case for predicting lifestyles and emergence of pathogens.</title>
        <authorList>
            <person name="Haridas S."/>
            <person name="Albert R."/>
            <person name="Binder M."/>
            <person name="Bloem J."/>
            <person name="Labutti K."/>
            <person name="Salamov A."/>
            <person name="Andreopoulos B."/>
            <person name="Baker S."/>
            <person name="Barry K."/>
            <person name="Bills G."/>
            <person name="Bluhm B."/>
            <person name="Cannon C."/>
            <person name="Castanera R."/>
            <person name="Culley D."/>
            <person name="Daum C."/>
            <person name="Ezra D."/>
            <person name="Gonzalez J."/>
            <person name="Henrissat B."/>
            <person name="Kuo A."/>
            <person name="Liang C."/>
            <person name="Lipzen A."/>
            <person name="Lutzoni F."/>
            <person name="Magnuson J."/>
            <person name="Mondo S."/>
            <person name="Nolan M."/>
            <person name="Ohm R."/>
            <person name="Pangilinan J."/>
            <person name="Park H.-J."/>
            <person name="Ramirez L."/>
            <person name="Alfaro M."/>
            <person name="Sun H."/>
            <person name="Tritt A."/>
            <person name="Yoshinaga Y."/>
            <person name="Zwiers L.-H."/>
            <person name="Turgeon B."/>
            <person name="Goodwin S."/>
            <person name="Spatafora J."/>
            <person name="Crous P."/>
            <person name="Grigoriev I."/>
        </authorList>
    </citation>
    <scope>NUCLEOTIDE SEQUENCE</scope>
    <source>
        <strain evidence="2">Tuck. ex Michener</strain>
    </source>
</reference>
<evidence type="ECO:0000256" key="1">
    <source>
        <dbReference type="SAM" id="MobiDB-lite"/>
    </source>
</evidence>
<feature type="region of interest" description="Disordered" evidence="1">
    <location>
        <begin position="279"/>
        <end position="301"/>
    </location>
</feature>
<feature type="region of interest" description="Disordered" evidence="1">
    <location>
        <begin position="1"/>
        <end position="22"/>
    </location>
</feature>
<protein>
    <submittedName>
        <fullName evidence="2">Uncharacterized protein</fullName>
    </submittedName>
</protein>
<accession>A0A6A6H4H8</accession>